<feature type="region of interest" description="Disordered" evidence="1">
    <location>
        <begin position="1164"/>
        <end position="1188"/>
    </location>
</feature>
<sequence length="1264" mass="139835">MEQMFAETPKPAEMSSADRPQALDSSQLPECAPARSQAEMEEHLGFRQSEGVHKTPTEPLTHARNQPEAEEYMGCLQTEGVHKTPTELLDASQLPECAPVQNQAEPEEYMGYLQTKGAHEAPTEFPDIKMESPQDAASPPRRQQQSFLNGEFPAQTQQARLFNDPRRHKLFGEYNEVIRQNPDSHLARLGELAHYVFDNGRPARVWTAGGVGSAQVGLDPSKTSIHGRCSCTYDEADILLLTESEHAAWSRANNPPKLVVIRDPEFSRRRPAKSTESWLREQEKRTNKKWVDVQRLNRQCNDGAAENIPLQDAIQQWRTSQTSDVISLETPPMNLLNISDKTVGHWPEGLAKDYQLLFEAIDECESMIYRSLDERLVPLSEQDRGVGKTTLMLFSHSDIQKCTQFRILAHRGACSSWHIDNAGVYTFIVLESNIDSPDEEPEDVVKYWPVYPTHHMNAQDEDAARVAFSKEGINWRPKPDGKIPVIALTRGDMLIQPPGTIHAPITLTNCFFLGGMAWRKNTLPQTLNVWHYLMKNEICTNEPLPRQSQAILDFIKVAVHDAPEEHGYRQNQLGEFDKICDEISGMVSRCGCSKACSLSTKCSCLMQGLKCGIRCHKGSTLHHTTCTTVNMLSPASLSGGRKYTKRTRLKDDEDSDYTSNGTPVSKTKRKKREIEALQANAPSATLDAITLLPHEQLNNSPMVAGSDYTPNGTPSGKPKRKPTVKAPKSKASKAKSLEGTALLPDATANNSPGVTDSVEAKRPEICVGSSTGGICEYDDQVRSNCLVCKHCTTIVELGGEAIRHTRPRAHTKADVGNEIDSTRSPGTEEAVSQKRKCHECLRSTITVDRRGPDGPNTLCASCQKKLTKANREKEANTEAVTSATLLPSIEKGELHKKRCDICNRDDILVDRRGPNGPGTLCTGCGKKYSKENPKKGANKKDRSQAVVDTFDQTKATHDDTLSANRDTLLNSSKSKTPEAPRMRSYTPREDYCQSCEENVVSSRWYNTEANGTKGKKCGRCYSNEYHRSQKERRASLAANETASPSPAKENEASNRTNIKLRFSPSAYSAAKEHNADKMDTGASQQDPPVQFQRGILPPLFDAPPGLPQENTIIHAHNTYLSITVELPVISKQQQLAQHEPAAAYPLQYADPQVLVDLQSYKSHEATPEPSVEHKPKANGFMISKPKPQTFPAFAQDDAAFSNSLNLNTGPEAVADLPVTNGSTTTESSSEHSNSHSHTSSPLTALDDGFSDRENVDLLIPREAQ</sequence>
<dbReference type="RefSeq" id="XP_018125732.1">
    <property type="nucleotide sequence ID" value="XM_018279347.2"/>
</dbReference>
<feature type="compositionally biased region" description="Basic and acidic residues" evidence="1">
    <location>
        <begin position="975"/>
        <end position="987"/>
    </location>
</feature>
<reference evidence="3 4" key="1">
    <citation type="submission" date="2016-03" db="EMBL/GenBank/DDBJ databases">
        <title>Comparative genomics of Pseudogymnoascus destructans, the fungus causing white-nose syndrome of bats.</title>
        <authorList>
            <person name="Palmer J.M."/>
            <person name="Drees K.P."/>
            <person name="Foster J.T."/>
            <person name="Lindner D.L."/>
        </authorList>
    </citation>
    <scope>NUCLEOTIDE SEQUENCE [LARGE SCALE GENOMIC DNA]</scope>
    <source>
        <strain evidence="3 4">UAMH 10579</strain>
    </source>
</reference>
<dbReference type="GeneID" id="28843326"/>
<dbReference type="GO" id="GO:0043565">
    <property type="term" value="F:sequence-specific DNA binding"/>
    <property type="evidence" value="ECO:0007669"/>
    <property type="project" value="InterPro"/>
</dbReference>
<reference evidence="4" key="2">
    <citation type="journal article" date="2018" name="Nat. Commun.">
        <title>Extreme sensitivity to ultraviolet light in the fungal pathogen causing white-nose syndrome of bats.</title>
        <authorList>
            <person name="Palmer J.M."/>
            <person name="Drees K.P."/>
            <person name="Foster J.T."/>
            <person name="Lindner D.L."/>
        </authorList>
    </citation>
    <scope>NUCLEOTIDE SEQUENCE [LARGE SCALE GENOMIC DNA]</scope>
    <source>
        <strain evidence="4">UAMH 10579</strain>
    </source>
</reference>
<feature type="region of interest" description="Disordered" evidence="1">
    <location>
        <begin position="637"/>
        <end position="671"/>
    </location>
</feature>
<feature type="region of interest" description="Disordered" evidence="1">
    <location>
        <begin position="698"/>
        <end position="756"/>
    </location>
</feature>
<proteinExistence type="predicted"/>
<accession>A0A1B8G835</accession>
<keyword evidence="4" id="KW-1185">Reference proteome</keyword>
<evidence type="ECO:0000313" key="3">
    <source>
        <dbReference type="EMBL" id="OBT91999.1"/>
    </source>
</evidence>
<feature type="region of interest" description="Disordered" evidence="1">
    <location>
        <begin position="1204"/>
        <end position="1264"/>
    </location>
</feature>
<evidence type="ECO:0000259" key="2">
    <source>
        <dbReference type="SMART" id="SM00401"/>
    </source>
</evidence>
<dbReference type="OrthoDB" id="4161428at2759"/>
<dbReference type="SUPFAM" id="SSF51197">
    <property type="entry name" value="Clavaminate synthase-like"/>
    <property type="match status" value="1"/>
</dbReference>
<evidence type="ECO:0000256" key="1">
    <source>
        <dbReference type="SAM" id="MobiDB-lite"/>
    </source>
</evidence>
<feature type="region of interest" description="Disordered" evidence="1">
    <location>
        <begin position="1031"/>
        <end position="1057"/>
    </location>
</feature>
<feature type="region of interest" description="Disordered" evidence="1">
    <location>
        <begin position="1"/>
        <end position="69"/>
    </location>
</feature>
<feature type="domain" description="GATA-type" evidence="2">
    <location>
        <begin position="893"/>
        <end position="941"/>
    </location>
</feature>
<dbReference type="STRING" id="342668.A0A1B8G835"/>
<feature type="compositionally biased region" description="Basic and acidic residues" evidence="1">
    <location>
        <begin position="1164"/>
        <end position="1175"/>
    </location>
</feature>
<feature type="region of interest" description="Disordered" evidence="1">
    <location>
        <begin position="956"/>
        <end position="987"/>
    </location>
</feature>
<dbReference type="GO" id="GO:0006355">
    <property type="term" value="P:regulation of DNA-templated transcription"/>
    <property type="evidence" value="ECO:0007669"/>
    <property type="project" value="InterPro"/>
</dbReference>
<feature type="region of interest" description="Disordered" evidence="1">
    <location>
        <begin position="125"/>
        <end position="145"/>
    </location>
</feature>
<feature type="compositionally biased region" description="Basic residues" evidence="1">
    <location>
        <begin position="717"/>
        <end position="733"/>
    </location>
</feature>
<dbReference type="AlphaFoldDB" id="A0A1B8G835"/>
<dbReference type="Proteomes" id="UP000091956">
    <property type="component" value="Unassembled WGS sequence"/>
</dbReference>
<protein>
    <recommendedName>
        <fullName evidence="2">GATA-type domain-containing protein</fullName>
    </recommendedName>
</protein>
<feature type="compositionally biased region" description="Polar residues" evidence="1">
    <location>
        <begin position="961"/>
        <end position="974"/>
    </location>
</feature>
<evidence type="ECO:0000313" key="4">
    <source>
        <dbReference type="Proteomes" id="UP000091956"/>
    </source>
</evidence>
<dbReference type="InterPro" id="IPR000679">
    <property type="entry name" value="Znf_GATA"/>
</dbReference>
<feature type="compositionally biased region" description="Basic and acidic residues" evidence="1">
    <location>
        <begin position="38"/>
        <end position="56"/>
    </location>
</feature>
<name>A0A1B8G835_9PEZI</name>
<gene>
    <name evidence="3" type="ORF">VE01_09940</name>
</gene>
<dbReference type="EMBL" id="KV460276">
    <property type="protein sequence ID" value="OBT91999.1"/>
    <property type="molecule type" value="Genomic_DNA"/>
</dbReference>
<dbReference type="SMART" id="SM00401">
    <property type="entry name" value="ZnF_GATA"/>
    <property type="match status" value="2"/>
</dbReference>
<feature type="domain" description="GATA-type" evidence="2">
    <location>
        <begin position="831"/>
        <end position="880"/>
    </location>
</feature>
<organism evidence="3 4">
    <name type="scientific">Pseudogymnoascus verrucosus</name>
    <dbReference type="NCBI Taxonomy" id="342668"/>
    <lineage>
        <taxon>Eukaryota</taxon>
        <taxon>Fungi</taxon>
        <taxon>Dikarya</taxon>
        <taxon>Ascomycota</taxon>
        <taxon>Pezizomycotina</taxon>
        <taxon>Leotiomycetes</taxon>
        <taxon>Thelebolales</taxon>
        <taxon>Thelebolaceae</taxon>
        <taxon>Pseudogymnoascus</taxon>
    </lineage>
</organism>